<feature type="transmembrane region" description="Helical" evidence="1">
    <location>
        <begin position="84"/>
        <end position="104"/>
    </location>
</feature>
<keyword evidence="1" id="KW-0472">Membrane</keyword>
<sequence>MGLILLLRMILVVELEVVELKNQCRKILSASMLEFKSEEKEKKLHKKLAVGGDASGTATPSPVTVLYIGNQRPSSIQTIHSIKGWFLLLALNSCGFLLFWLGTLWGSAKPRPWRYFCLKCFLAPLELYVLGSVASGFS</sequence>
<proteinExistence type="predicted"/>
<protein>
    <submittedName>
        <fullName evidence="3">Uncharacterized protein</fullName>
    </submittedName>
</protein>
<dbReference type="AlphaFoldDB" id="A0AAN9MHG2"/>
<evidence type="ECO:0000256" key="2">
    <source>
        <dbReference type="SAM" id="SignalP"/>
    </source>
</evidence>
<dbReference type="EMBL" id="JAYMYR010000007">
    <property type="protein sequence ID" value="KAK7354689.1"/>
    <property type="molecule type" value="Genomic_DNA"/>
</dbReference>
<comment type="caution">
    <text evidence="3">The sequence shown here is derived from an EMBL/GenBank/DDBJ whole genome shotgun (WGS) entry which is preliminary data.</text>
</comment>
<reference evidence="3 4" key="1">
    <citation type="submission" date="2024-01" db="EMBL/GenBank/DDBJ databases">
        <title>The genomes of 5 underutilized Papilionoideae crops provide insights into root nodulation and disease resistanc.</title>
        <authorList>
            <person name="Jiang F."/>
        </authorList>
    </citation>
    <scope>NUCLEOTIDE SEQUENCE [LARGE SCALE GENOMIC DNA]</scope>
    <source>
        <strain evidence="3">JINMINGXINNONG_FW02</strain>
        <tissue evidence="3">Leaves</tissue>
    </source>
</reference>
<evidence type="ECO:0000313" key="3">
    <source>
        <dbReference type="EMBL" id="KAK7354689.1"/>
    </source>
</evidence>
<keyword evidence="2" id="KW-0732">Signal</keyword>
<keyword evidence="1" id="KW-1133">Transmembrane helix</keyword>
<gene>
    <name evidence="3" type="ORF">VNO80_20156</name>
</gene>
<feature type="signal peptide" evidence="2">
    <location>
        <begin position="1"/>
        <end position="15"/>
    </location>
</feature>
<feature type="transmembrane region" description="Helical" evidence="1">
    <location>
        <begin position="116"/>
        <end position="137"/>
    </location>
</feature>
<name>A0AAN9MHG2_PHACN</name>
<accession>A0AAN9MHG2</accession>
<dbReference type="Proteomes" id="UP001374584">
    <property type="component" value="Unassembled WGS sequence"/>
</dbReference>
<evidence type="ECO:0000313" key="4">
    <source>
        <dbReference type="Proteomes" id="UP001374584"/>
    </source>
</evidence>
<keyword evidence="4" id="KW-1185">Reference proteome</keyword>
<organism evidence="3 4">
    <name type="scientific">Phaseolus coccineus</name>
    <name type="common">Scarlet runner bean</name>
    <name type="synonym">Phaseolus multiflorus</name>
    <dbReference type="NCBI Taxonomy" id="3886"/>
    <lineage>
        <taxon>Eukaryota</taxon>
        <taxon>Viridiplantae</taxon>
        <taxon>Streptophyta</taxon>
        <taxon>Embryophyta</taxon>
        <taxon>Tracheophyta</taxon>
        <taxon>Spermatophyta</taxon>
        <taxon>Magnoliopsida</taxon>
        <taxon>eudicotyledons</taxon>
        <taxon>Gunneridae</taxon>
        <taxon>Pentapetalae</taxon>
        <taxon>rosids</taxon>
        <taxon>fabids</taxon>
        <taxon>Fabales</taxon>
        <taxon>Fabaceae</taxon>
        <taxon>Papilionoideae</taxon>
        <taxon>50 kb inversion clade</taxon>
        <taxon>NPAAA clade</taxon>
        <taxon>indigoferoid/millettioid clade</taxon>
        <taxon>Phaseoleae</taxon>
        <taxon>Phaseolus</taxon>
    </lineage>
</organism>
<keyword evidence="1" id="KW-0812">Transmembrane</keyword>
<feature type="chain" id="PRO_5042947819" evidence="2">
    <location>
        <begin position="16"/>
        <end position="138"/>
    </location>
</feature>
<evidence type="ECO:0000256" key="1">
    <source>
        <dbReference type="SAM" id="Phobius"/>
    </source>
</evidence>